<accession>A0A8H4LXW9</accession>
<dbReference type="OrthoDB" id="4843574at2759"/>
<dbReference type="AlphaFoldDB" id="A0A8H4LXW9"/>
<dbReference type="EMBL" id="JAAVMX010000006">
    <property type="protein sequence ID" value="KAF4507087.1"/>
    <property type="molecule type" value="Genomic_DNA"/>
</dbReference>
<name>A0A8H4LXW9_9HYPO</name>
<dbReference type="Proteomes" id="UP000557566">
    <property type="component" value="Unassembled WGS sequence"/>
</dbReference>
<keyword evidence="3" id="KW-1185">Reference proteome</keyword>
<gene>
    <name evidence="2" type="ORF">G6O67_005762</name>
</gene>
<reference evidence="2 3" key="1">
    <citation type="journal article" date="2020" name="Genome Biol. Evol.">
        <title>A new high-quality draft genome assembly of the Chinese cordyceps Ophiocordyceps sinensis.</title>
        <authorList>
            <person name="Shu R."/>
            <person name="Zhang J."/>
            <person name="Meng Q."/>
            <person name="Zhang H."/>
            <person name="Zhou G."/>
            <person name="Li M."/>
            <person name="Wu P."/>
            <person name="Zhao Y."/>
            <person name="Chen C."/>
            <person name="Qin Q."/>
        </authorList>
    </citation>
    <scope>NUCLEOTIDE SEQUENCE [LARGE SCALE GENOMIC DNA]</scope>
    <source>
        <strain evidence="2 3">IOZ07</strain>
    </source>
</reference>
<proteinExistence type="predicted"/>
<organism evidence="2 3">
    <name type="scientific">Ophiocordyceps sinensis</name>
    <dbReference type="NCBI Taxonomy" id="72228"/>
    <lineage>
        <taxon>Eukaryota</taxon>
        <taxon>Fungi</taxon>
        <taxon>Dikarya</taxon>
        <taxon>Ascomycota</taxon>
        <taxon>Pezizomycotina</taxon>
        <taxon>Sordariomycetes</taxon>
        <taxon>Hypocreomycetidae</taxon>
        <taxon>Hypocreales</taxon>
        <taxon>Ophiocordycipitaceae</taxon>
        <taxon>Ophiocordyceps</taxon>
    </lineage>
</organism>
<sequence length="88" mass="9439">MPSSRLGWFARHCTPPPPLGNSSACPCAACFNMPTPEPQLQARRRSNGSPPSSPDPRAWRRSAGADALFGSGAQDPHTTTTHIEWVAK</sequence>
<protein>
    <submittedName>
        <fullName evidence="2">Uncharacterized protein</fullName>
    </submittedName>
</protein>
<evidence type="ECO:0000256" key="1">
    <source>
        <dbReference type="SAM" id="MobiDB-lite"/>
    </source>
</evidence>
<feature type="region of interest" description="Disordered" evidence="1">
    <location>
        <begin position="38"/>
        <end position="88"/>
    </location>
</feature>
<evidence type="ECO:0000313" key="2">
    <source>
        <dbReference type="EMBL" id="KAF4507087.1"/>
    </source>
</evidence>
<comment type="caution">
    <text evidence="2">The sequence shown here is derived from an EMBL/GenBank/DDBJ whole genome shotgun (WGS) entry which is preliminary data.</text>
</comment>
<evidence type="ECO:0000313" key="3">
    <source>
        <dbReference type="Proteomes" id="UP000557566"/>
    </source>
</evidence>